<reference evidence="5 6" key="1">
    <citation type="journal article" date="2015" name="Sci. Rep.">
        <title>Genome of the facultative scuticociliatosis pathogen Pseudocohnilembus persalinus provides insight into its virulence through horizontal gene transfer.</title>
        <authorList>
            <person name="Xiong J."/>
            <person name="Wang G."/>
            <person name="Cheng J."/>
            <person name="Tian M."/>
            <person name="Pan X."/>
            <person name="Warren A."/>
            <person name="Jiang C."/>
            <person name="Yuan D."/>
            <person name="Miao W."/>
        </authorList>
    </citation>
    <scope>NUCLEOTIDE SEQUENCE [LARGE SCALE GENOMIC DNA]</scope>
    <source>
        <strain evidence="5">36N120E</strain>
    </source>
</reference>
<evidence type="ECO:0000256" key="3">
    <source>
        <dbReference type="SAM" id="MobiDB-lite"/>
    </source>
</evidence>
<evidence type="ECO:0000259" key="4">
    <source>
        <dbReference type="PROSITE" id="PS50021"/>
    </source>
</evidence>
<feature type="region of interest" description="Disordered" evidence="3">
    <location>
        <begin position="855"/>
        <end position="879"/>
    </location>
</feature>
<feature type="compositionally biased region" description="Low complexity" evidence="3">
    <location>
        <begin position="2150"/>
        <end position="2161"/>
    </location>
</feature>
<evidence type="ECO:0000256" key="2">
    <source>
        <dbReference type="ARBA" id="ARBA00022490"/>
    </source>
</evidence>
<dbReference type="Pfam" id="PF26579">
    <property type="entry name" value="Ig_CFAP47"/>
    <property type="match status" value="1"/>
</dbReference>
<dbReference type="SUPFAM" id="SSF47576">
    <property type="entry name" value="Calponin-homology domain, CH-domain"/>
    <property type="match status" value="1"/>
</dbReference>
<gene>
    <name evidence="5" type="ORF">PPERSA_05676</name>
</gene>
<dbReference type="Pfam" id="PF25249">
    <property type="entry name" value="Ig_CFAP65_7th"/>
    <property type="match status" value="1"/>
</dbReference>
<dbReference type="InterPro" id="IPR013783">
    <property type="entry name" value="Ig-like_fold"/>
</dbReference>
<feature type="region of interest" description="Disordered" evidence="3">
    <location>
        <begin position="2108"/>
        <end position="2161"/>
    </location>
</feature>
<dbReference type="Pfam" id="PF15780">
    <property type="entry name" value="ASH"/>
    <property type="match status" value="1"/>
</dbReference>
<dbReference type="GO" id="GO:0005929">
    <property type="term" value="C:cilium"/>
    <property type="evidence" value="ECO:0007669"/>
    <property type="project" value="TreeGrafter"/>
</dbReference>
<dbReference type="OMA" id="PMTNEAK"/>
<evidence type="ECO:0000313" key="5">
    <source>
        <dbReference type="EMBL" id="KRX03318.1"/>
    </source>
</evidence>
<feature type="region of interest" description="Disordered" evidence="3">
    <location>
        <begin position="1"/>
        <end position="41"/>
    </location>
</feature>
<dbReference type="Pfam" id="PF24529">
    <property type="entry name" value="CFAP47"/>
    <property type="match status" value="1"/>
</dbReference>
<dbReference type="InterPro" id="IPR031549">
    <property type="entry name" value="ASH"/>
</dbReference>
<name>A0A0V0QM64_PSEPJ</name>
<dbReference type="PANTHER" id="PTHR45912">
    <property type="entry name" value="CILIA- AND FLAGELLA-ASSOCIATED PROTEIN 47"/>
    <property type="match status" value="1"/>
</dbReference>
<evidence type="ECO:0000313" key="6">
    <source>
        <dbReference type="Proteomes" id="UP000054937"/>
    </source>
</evidence>
<dbReference type="Gene3D" id="1.10.418.10">
    <property type="entry name" value="Calponin-like domain"/>
    <property type="match status" value="1"/>
</dbReference>
<dbReference type="GO" id="GO:0005737">
    <property type="term" value="C:cytoplasm"/>
    <property type="evidence" value="ECO:0007669"/>
    <property type="project" value="UniProtKB-SubCell"/>
</dbReference>
<dbReference type="InterPro" id="IPR001715">
    <property type="entry name" value="CH_dom"/>
</dbReference>
<protein>
    <submittedName>
        <fullName evidence="5">Calponin homology domain</fullName>
    </submittedName>
</protein>
<comment type="subcellular location">
    <subcellularLocation>
        <location evidence="1">Cytoplasm</location>
    </subcellularLocation>
</comment>
<organism evidence="5 6">
    <name type="scientific">Pseudocohnilembus persalinus</name>
    <name type="common">Ciliate</name>
    <dbReference type="NCBI Taxonomy" id="266149"/>
    <lineage>
        <taxon>Eukaryota</taxon>
        <taxon>Sar</taxon>
        <taxon>Alveolata</taxon>
        <taxon>Ciliophora</taxon>
        <taxon>Intramacronucleata</taxon>
        <taxon>Oligohymenophorea</taxon>
        <taxon>Scuticociliatia</taxon>
        <taxon>Philasterida</taxon>
        <taxon>Pseudocohnilembidae</taxon>
        <taxon>Pseudocohnilembus</taxon>
    </lineage>
</organism>
<dbReference type="InParanoid" id="A0A0V0QM64"/>
<dbReference type="GO" id="GO:0060271">
    <property type="term" value="P:cilium assembly"/>
    <property type="evidence" value="ECO:0007669"/>
    <property type="project" value="TreeGrafter"/>
</dbReference>
<dbReference type="Pfam" id="PF24771">
    <property type="entry name" value="Ig_CFAP74_1st"/>
    <property type="match status" value="1"/>
</dbReference>
<dbReference type="InterPro" id="IPR058952">
    <property type="entry name" value="Ig_CFAP47"/>
</dbReference>
<keyword evidence="2" id="KW-0963">Cytoplasm</keyword>
<feature type="region of interest" description="Disordered" evidence="3">
    <location>
        <begin position="2962"/>
        <end position="3004"/>
    </location>
</feature>
<dbReference type="OrthoDB" id="10060824at2759"/>
<dbReference type="InterPro" id="IPR057470">
    <property type="entry name" value="Ig_CFAP65_7th"/>
</dbReference>
<comment type="caution">
    <text evidence="5">The sequence shown here is derived from an EMBL/GenBank/DDBJ whole genome shotgun (WGS) entry which is preliminary data.</text>
</comment>
<accession>A0A0V0QM64</accession>
<proteinExistence type="predicted"/>
<dbReference type="PROSITE" id="PS50021">
    <property type="entry name" value="CH"/>
    <property type="match status" value="1"/>
</dbReference>
<feature type="domain" description="Calponin-homology (CH)" evidence="4">
    <location>
        <begin position="1669"/>
        <end position="1779"/>
    </location>
</feature>
<feature type="compositionally biased region" description="Polar residues" evidence="3">
    <location>
        <begin position="2126"/>
        <end position="2139"/>
    </location>
</feature>
<sequence>MKLSKKNLQKLEQENQQQQAQERKNRNSELVKAQQNQNQQLSEYSQDFQNNQSNSPIKNAYNQTYLNNKTLKYISNQAPIEITPGEIIFKDIQVNQTYEITVFVRNLTKTARRIRVFQPTTSKFRADYQMQGAIAAGLSMKVIVTFETNVLDDFSDIMKIVSDDNFEQDIPLYAYAPNSQLIFEPFINLGFIKLGKTKQDVINFKNEGKKQAKVELVSNDSGELKLTPNFFTIQPNEEYKIGIEYTPQDAGIFRGLIEIKSDGQILQKTIDINATSVEFTRFVIDENGSQANQFDFQNFYFGQSKKIQGYLVNNTPKKYRFNIRFRYGLLYSLNDIVSLQTPQEIGKELTEKIMSSEPSEGIIDSYSQIPITFSCHANVTHDNQIQARNYAISNEFDIGEIKDYPYSAIVEFEGDKNDPTILHVIGRGMAPQVKFSHQILEFGECNVNDHCELNFTIENRNKDVPIDISIPRVPYFHATPNKVVIEPLSVVNFVVSFRPKQIGKFNTLMNICLVNENYQIPIKLLGLSREINNKLKTKRGPEVLPIDFEQEKVFVDEKNLYNNKMLENSTKGQVPKWIDQTDDDFKRSFENRKKYDQFLKDQRDKRAKEQNQQKIAAKYQQMTEILKNLGINSEKLTQIENDDGPALPPKDNEFEVGMINTKLEAPQLKLPEAKDKLYVTKPIADYEPYNAEDDIRKFDPNPNYVPKKNAWPEIYQNHVQQRDVNKKLGGEELQKIFAGPVDIDFGNVFKKSVITKTFHIRNDLRTHISVRLVVDGEELSETIQKPQIIPPSQYAYFPITLCTNIIRISNNGNAAGQFKWVGEKGIFKVAPQEGEVESGGHLDCQLTYFPSAVPGENKNPNFNGQGQQQQGGGSSTRTEEEKLILKVQDGQDLALKCQGVTQEPKTYLKSGNLDYKQICICQPEVRILQIKNGSRIPAIFQVDEESLPECTEVIPSKGRIGGDDIKDLHVKFFCKEEKNITGNILIKIRGGKTIKVPLNAEVIIPDIQVLEEEFDFGNIMTLGNVAQQKLTMVNNSPISAELVLDLRTFDENPDAQIGIDCLDVVVDSQLDESILHSVHPEHEENEDKQQNENNQFTSLNEQHDDFEADPMHDDTSESEDENMDIKKTRLFKFWIKPEQTLYFNLRISPKEEKQYKFLVPFTLARYGYLQTMERQIICNGLQPKFFIAPQPCEFKRKIIMSNKLVPSKQEISIHNPDRKPINWRLDTSSLQNENKIFSLSPTEGTVQPGQQQRIEALFNPYLPGVYENNIPLYIDDPDLQLNTAYMDIQLKGEGALPRLLFDRKEIILPVVPLNVQAKCVFRILNDGYENLNLRYDIIQDNNNSKINLQLNFLDGNTLGITRDKIRIEAVFSNPKPLSFTTRIEFKDDLDNIYSVYISGTTDNCLFTNFSYMQRCQGEFKIEIDEEKKGAISLIEDDYDDDSVGGASEYTRSRKVRGPRSVVSNRTLSSNASVKSVRTALGYSPIPGQYLEQNVEFICRWLNLNILNSNIQNFPQSIIESNGAQIFELVSYVTGRQNLPYRQTIENNLKRVEKVEKLYKQYDEFIRSLKIEGAMLNHIRPEFLLSYNDFQTYMKGLSQSVLNKMTPNAQKIPSNRFQYLSIDAWTNIFYQILKIYYLARINQKTFKSIKGIPPEKSNIPVYAENSNLISISESLVLNWLEIHYELTHPYSNRRITNLDDEFRDGSIISSVILSYVGKNQELQSLKSSCSTENDFQFNAQKIAKAITKIGLASHLQPKDFLKPSMKEMLLLNLQLLFSLPHYIPQKETIVFSCILGEEVVKYVELINPSNKQISYYVNLEAHSDFSLEGSDTLIIEPKSTFKVRIKFTSRISDSVTGRITFTNKKDSNISAAALVFNLKSEITGRRSQSSVSCEGRLYETSELQLPVQNLFTSAEYADFNIQIIPIKYKKDDDKKKQSMTKRKKKEENQEIFPSFFCRDSIRIKKGATQMLVLNFIPLTLENQKCHIIFKDPNVGEMQYEVEGKVMLPPFTDMFKFPKGNTPIYVDEQQTVDIQLSHVNEQMVRARRNIENLIFEKHREKIRKDRSLAQQPMEKLNFPGGIQEQVNYEIELQPSTNYISIPSQFVVQNQSKKEKQNTQLQKLKAENKLNQPNQQKKSTLDISMDKKSDAGQSVISENQQQQSQNLNKLPLTLLFKNPVRDLKLQIVMRNKEKTDIRIYRLEITALPKPVKAILEFRVPSRNITTQEIPIVNNSDKNWNIKVNLYGDNSKNANLFSCPHNMSKEFIVYKNSTGNFPLTFTPKWLCQAEAKLELTNQQTNDKFEYTLRGYGEEPVAEDHIVINCKARETTVQEIELKNPYSDKEITYKVETDLINASGPTSLTIKPNKKGKYQLKVTPVLSGQYTGSITFFENENKYIWYTVLLNTESPKASRVIDLSTQIRQCVVFEIELTNPLQQDTTFDAIINGQDLHGDQTFTLPPKSSGVYELTYSPLKVGKASGTIAFVNEILGEIWYDLNLYSEDSPPQRLPVLRTELGKVDQHVVHLQNPSDKEVRINTKVINQTNFDVIPDKIVLKPKETLPVQIRYMPSNLDVTESGEVQFNSQEIGNWKFLVFGIGISPTPFEPRIVSVGLNKDYSSTIHFKNPFKEPIQVSISMEAEGQNAEVFKLLTKQKNTNSNMEAKKIQVPGMNVVQIPFSFVPREINCYDCVVVVQMNEKIEWRYPIRGVVESISNNVSFHFKTQCRKKLEDTMRIQLQGVLQQQGSDDKFNHELVVPEEYNNLVKKFFSIVRENPDSGDFTDPLDFSVKFAPLKPFKTTLDFNIIRKAGGRWSYKILIEATEPKEDDLIVISSPLHKTTSVSFKLTNPERYYAPYVAQFTPDSDPEFTVMPKSGDLEPYQREGTTFVISFTPIQYGKTRKGKLIIQTEDMYWSYLVKGTLPKYNPPQVIESNIDNKLNPQISIQLGAQQSLSRNYVIDNMKSQKNYQSKSIQNRYKKDISPESRYLQQQSQYDNNKSIQSYSINQSKKR</sequence>
<dbReference type="InterPro" id="IPR056343">
    <property type="entry name" value="CFAP47_dom"/>
</dbReference>
<evidence type="ECO:0000256" key="1">
    <source>
        <dbReference type="ARBA" id="ARBA00004496"/>
    </source>
</evidence>
<dbReference type="InterPro" id="IPR036872">
    <property type="entry name" value="CH_dom_sf"/>
</dbReference>
<dbReference type="Proteomes" id="UP000054937">
    <property type="component" value="Unassembled WGS sequence"/>
</dbReference>
<dbReference type="Gene3D" id="2.60.40.10">
    <property type="entry name" value="Immunoglobulins"/>
    <property type="match status" value="6"/>
</dbReference>
<keyword evidence="6" id="KW-1185">Reference proteome</keyword>
<feature type="compositionally biased region" description="Polar residues" evidence="3">
    <location>
        <begin position="2980"/>
        <end position="3004"/>
    </location>
</feature>
<dbReference type="EMBL" id="LDAU01000135">
    <property type="protein sequence ID" value="KRX03318.1"/>
    <property type="molecule type" value="Genomic_DNA"/>
</dbReference>
<dbReference type="PANTHER" id="PTHR45912:SF3">
    <property type="entry name" value="CILIA- AND FLAGELLA-ASSOCIATED PROTEIN 47"/>
    <property type="match status" value="1"/>
</dbReference>